<dbReference type="AlphaFoldDB" id="A0A0V1DNG1"/>
<sequence length="35" mass="4199">MHKKFNITKIQVFTYVDRCPDESVKLISRMKTNKV</sequence>
<dbReference type="Proteomes" id="UP000054995">
    <property type="component" value="Unassembled WGS sequence"/>
</dbReference>
<proteinExistence type="predicted"/>
<evidence type="ECO:0000313" key="2">
    <source>
        <dbReference type="Proteomes" id="UP000054995"/>
    </source>
</evidence>
<gene>
    <name evidence="1" type="ORF">T4D_6878</name>
</gene>
<reference evidence="1 2" key="1">
    <citation type="submission" date="2015-01" db="EMBL/GenBank/DDBJ databases">
        <title>Evolution of Trichinella species and genotypes.</title>
        <authorList>
            <person name="Korhonen P.K."/>
            <person name="Edoardo P."/>
            <person name="Giuseppe L.R."/>
            <person name="Gasser R.B."/>
        </authorList>
    </citation>
    <scope>NUCLEOTIDE SEQUENCE [LARGE SCALE GENOMIC DNA]</scope>
    <source>
        <strain evidence="1">ISS470</strain>
    </source>
</reference>
<name>A0A0V1DNG1_TRIPS</name>
<keyword evidence="2" id="KW-1185">Reference proteome</keyword>
<protein>
    <submittedName>
        <fullName evidence="1">Uncharacterized protein</fullName>
    </submittedName>
</protein>
<organism evidence="1 2">
    <name type="scientific">Trichinella pseudospiralis</name>
    <name type="common">Parasitic roundworm</name>
    <dbReference type="NCBI Taxonomy" id="6337"/>
    <lineage>
        <taxon>Eukaryota</taxon>
        <taxon>Metazoa</taxon>
        <taxon>Ecdysozoa</taxon>
        <taxon>Nematoda</taxon>
        <taxon>Enoplea</taxon>
        <taxon>Dorylaimia</taxon>
        <taxon>Trichinellida</taxon>
        <taxon>Trichinellidae</taxon>
        <taxon>Trichinella</taxon>
    </lineage>
</organism>
<dbReference type="EMBL" id="JYDT01002690">
    <property type="protein sequence ID" value="KRY63087.1"/>
    <property type="molecule type" value="Genomic_DNA"/>
</dbReference>
<accession>A0A0V1DNG1</accession>
<comment type="caution">
    <text evidence="1">The sequence shown here is derived from an EMBL/GenBank/DDBJ whole genome shotgun (WGS) entry which is preliminary data.</text>
</comment>
<evidence type="ECO:0000313" key="1">
    <source>
        <dbReference type="EMBL" id="KRY63087.1"/>
    </source>
</evidence>